<sequence>MELRAYWVIMKRRFWVIFPIILIVAFYAAYQYYHIYKTPGMLKEYQSAITIRVGLQADSRNSDKNYADYLSVSETLADTIVSAPIINSQAFATEVSQQIRSDMDQITQRYGSQADLGNWQDPAAISAAISTSRVHSLVTVSVNWNTPAGAWAIAHAIGEVSAAHLGTYLNDDIRTTPTSVSANPVYPMVSARIIGFPSAPVLVAGPAANKPGLLLALLLVACTIAIALAFFVEYLDDRIRSKEEVEQLLQLPCLGEIPPAPTPGKNTSHSVPAP</sequence>
<dbReference type="InterPro" id="IPR050445">
    <property type="entry name" value="Bact_polysacc_biosynth/exp"/>
</dbReference>
<gene>
    <name evidence="2" type="ORF">KSF_018000</name>
</gene>
<evidence type="ECO:0008006" key="4">
    <source>
        <dbReference type="Google" id="ProtNLM"/>
    </source>
</evidence>
<feature type="transmembrane region" description="Helical" evidence="1">
    <location>
        <begin position="212"/>
        <end position="232"/>
    </location>
</feature>
<keyword evidence="3" id="KW-1185">Reference proteome</keyword>
<keyword evidence="1" id="KW-0472">Membrane</keyword>
<dbReference type="EMBL" id="BNJK01000001">
    <property type="protein sequence ID" value="GHO91752.1"/>
    <property type="molecule type" value="Genomic_DNA"/>
</dbReference>
<organism evidence="2 3">
    <name type="scientific">Reticulibacter mediterranei</name>
    <dbReference type="NCBI Taxonomy" id="2778369"/>
    <lineage>
        <taxon>Bacteria</taxon>
        <taxon>Bacillati</taxon>
        <taxon>Chloroflexota</taxon>
        <taxon>Ktedonobacteria</taxon>
        <taxon>Ktedonobacterales</taxon>
        <taxon>Reticulibacteraceae</taxon>
        <taxon>Reticulibacter</taxon>
    </lineage>
</organism>
<feature type="transmembrane region" description="Helical" evidence="1">
    <location>
        <begin position="14"/>
        <end position="33"/>
    </location>
</feature>
<evidence type="ECO:0000313" key="3">
    <source>
        <dbReference type="Proteomes" id="UP000597444"/>
    </source>
</evidence>
<accession>A0A8J3IHW5</accession>
<dbReference type="Proteomes" id="UP000597444">
    <property type="component" value="Unassembled WGS sequence"/>
</dbReference>
<dbReference type="GO" id="GO:0005886">
    <property type="term" value="C:plasma membrane"/>
    <property type="evidence" value="ECO:0007669"/>
    <property type="project" value="TreeGrafter"/>
</dbReference>
<dbReference type="AlphaFoldDB" id="A0A8J3IHW5"/>
<dbReference type="PANTHER" id="PTHR32309">
    <property type="entry name" value="TYROSINE-PROTEIN KINASE"/>
    <property type="match status" value="1"/>
</dbReference>
<proteinExistence type="predicted"/>
<name>A0A8J3IHW5_9CHLR</name>
<comment type="caution">
    <text evidence="2">The sequence shown here is derived from an EMBL/GenBank/DDBJ whole genome shotgun (WGS) entry which is preliminary data.</text>
</comment>
<evidence type="ECO:0000313" key="2">
    <source>
        <dbReference type="EMBL" id="GHO91752.1"/>
    </source>
</evidence>
<dbReference type="PANTHER" id="PTHR32309:SF13">
    <property type="entry name" value="FERRIC ENTEROBACTIN TRANSPORT PROTEIN FEPE"/>
    <property type="match status" value="1"/>
</dbReference>
<keyword evidence="1" id="KW-0812">Transmembrane</keyword>
<evidence type="ECO:0000256" key="1">
    <source>
        <dbReference type="SAM" id="Phobius"/>
    </source>
</evidence>
<protein>
    <recommendedName>
        <fullName evidence="4">Polysaccharide chain length determinant N-terminal domain-containing protein</fullName>
    </recommendedName>
</protein>
<reference evidence="2" key="1">
    <citation type="submission" date="2020-10" db="EMBL/GenBank/DDBJ databases">
        <title>Taxonomic study of unclassified bacteria belonging to the class Ktedonobacteria.</title>
        <authorList>
            <person name="Yabe S."/>
            <person name="Wang C.M."/>
            <person name="Zheng Y."/>
            <person name="Sakai Y."/>
            <person name="Cavaletti L."/>
            <person name="Monciardini P."/>
            <person name="Donadio S."/>
        </authorList>
    </citation>
    <scope>NUCLEOTIDE SEQUENCE</scope>
    <source>
        <strain evidence="2">ID150040</strain>
    </source>
</reference>
<keyword evidence="1" id="KW-1133">Transmembrane helix</keyword>
<dbReference type="GO" id="GO:0004713">
    <property type="term" value="F:protein tyrosine kinase activity"/>
    <property type="evidence" value="ECO:0007669"/>
    <property type="project" value="TreeGrafter"/>
</dbReference>
<dbReference type="RefSeq" id="WP_220202626.1">
    <property type="nucleotide sequence ID" value="NZ_BNJK01000001.1"/>
</dbReference>